<dbReference type="EMBL" id="JOOZ01000031">
    <property type="protein sequence ID" value="OUL66442.1"/>
    <property type="molecule type" value="Genomic_DNA"/>
</dbReference>
<dbReference type="RefSeq" id="WP_086897444.1">
    <property type="nucleotide sequence ID" value="NZ_JOOZ01000031.1"/>
</dbReference>
<dbReference type="PROSITE" id="PS50404">
    <property type="entry name" value="GST_NTER"/>
    <property type="match status" value="1"/>
</dbReference>
<dbReference type="AlphaFoldDB" id="A0A252EJL1"/>
<dbReference type="Gene3D" id="1.20.1050.10">
    <property type="match status" value="1"/>
</dbReference>
<feature type="domain" description="GST N-terminal" evidence="1">
    <location>
        <begin position="1"/>
        <end position="83"/>
    </location>
</feature>
<dbReference type="InterPro" id="IPR040079">
    <property type="entry name" value="Glutathione_S-Trfase"/>
</dbReference>
<dbReference type="InterPro" id="IPR036249">
    <property type="entry name" value="Thioredoxin-like_sf"/>
</dbReference>
<comment type="caution">
    <text evidence="2">The sequence shown here is derived from an EMBL/GenBank/DDBJ whole genome shotgun (WGS) entry which is preliminary data.</text>
</comment>
<dbReference type="SUPFAM" id="SSF52833">
    <property type="entry name" value="Thioredoxin-like"/>
    <property type="match status" value="1"/>
</dbReference>
<dbReference type="CDD" id="cd03057">
    <property type="entry name" value="GST_N_Beta"/>
    <property type="match status" value="1"/>
</dbReference>
<gene>
    <name evidence="2" type="ORF">HK16_10020</name>
</gene>
<name>A0A252EJL1_9PROT</name>
<dbReference type="SUPFAM" id="SSF47616">
    <property type="entry name" value="GST C-terminal domain-like"/>
    <property type="match status" value="1"/>
</dbReference>
<evidence type="ECO:0000259" key="1">
    <source>
        <dbReference type="PROSITE" id="PS50404"/>
    </source>
</evidence>
<protein>
    <recommendedName>
        <fullName evidence="1">GST N-terminal domain-containing protein</fullName>
    </recommendedName>
</protein>
<sequence>MLTLYTDPNTISATVHVLLSELGVPFEVVYVDRTADSFRNYRTPDFLGINPKGLVPVITRDDFILTELGAIVLFIRSLAKKRHDIFPPKGEVELRTVEFLSWLSTSVHRTIGAIFRPEHLAFDENIRKEISKYAIRLLPDQFLEIERFVASFDWWTDQLTIIDAYLIPYFNWGTGLAISMERYPTWRARMRLNLERPSVIQATYCPS</sequence>
<evidence type="ECO:0000313" key="3">
    <source>
        <dbReference type="Proteomes" id="UP000195072"/>
    </source>
</evidence>
<dbReference type="InterPro" id="IPR004045">
    <property type="entry name" value="Glutathione_S-Trfase_N"/>
</dbReference>
<dbReference type="InterPro" id="IPR036282">
    <property type="entry name" value="Glutathione-S-Trfase_C_sf"/>
</dbReference>
<dbReference type="PANTHER" id="PTHR44051:SF8">
    <property type="entry name" value="GLUTATHIONE S-TRANSFERASE GSTA"/>
    <property type="match status" value="1"/>
</dbReference>
<accession>A0A252EJL1</accession>
<evidence type="ECO:0000313" key="2">
    <source>
        <dbReference type="EMBL" id="OUL66442.1"/>
    </source>
</evidence>
<dbReference type="Pfam" id="PF13409">
    <property type="entry name" value="GST_N_2"/>
    <property type="match status" value="1"/>
</dbReference>
<dbReference type="PANTHER" id="PTHR44051">
    <property type="entry name" value="GLUTATHIONE S-TRANSFERASE-RELATED"/>
    <property type="match status" value="1"/>
</dbReference>
<reference evidence="2 3" key="1">
    <citation type="submission" date="2014-06" db="EMBL/GenBank/DDBJ databases">
        <authorList>
            <person name="Ju J."/>
            <person name="Zhang J."/>
        </authorList>
    </citation>
    <scope>NUCLEOTIDE SEQUENCE [LARGE SCALE GENOMIC DNA]</scope>
    <source>
        <strain evidence="2">DmL_050</strain>
    </source>
</reference>
<dbReference type="Proteomes" id="UP000195072">
    <property type="component" value="Unassembled WGS sequence"/>
</dbReference>
<dbReference type="Gene3D" id="3.40.30.10">
    <property type="entry name" value="Glutaredoxin"/>
    <property type="match status" value="1"/>
</dbReference>
<organism evidence="2 3">
    <name type="scientific">Acetobacter senegalensis</name>
    <dbReference type="NCBI Taxonomy" id="446692"/>
    <lineage>
        <taxon>Bacteria</taxon>
        <taxon>Pseudomonadati</taxon>
        <taxon>Pseudomonadota</taxon>
        <taxon>Alphaproteobacteria</taxon>
        <taxon>Acetobacterales</taxon>
        <taxon>Acetobacteraceae</taxon>
        <taxon>Acetobacter</taxon>
    </lineage>
</organism>
<proteinExistence type="predicted"/>
<dbReference type="SFLD" id="SFLDS00019">
    <property type="entry name" value="Glutathione_Transferase_(cytos"/>
    <property type="match status" value="1"/>
</dbReference>